<evidence type="ECO:0000313" key="5">
    <source>
        <dbReference type="Proteomes" id="UP000460221"/>
    </source>
</evidence>
<feature type="region of interest" description="Disordered" evidence="1">
    <location>
        <begin position="221"/>
        <end position="253"/>
    </location>
</feature>
<dbReference type="InterPro" id="IPR045275">
    <property type="entry name" value="MscS_archaea/bacteria_type"/>
</dbReference>
<dbReference type="InterPro" id="IPR006685">
    <property type="entry name" value="MscS_channel_2nd"/>
</dbReference>
<keyword evidence="2" id="KW-0812">Transmembrane</keyword>
<dbReference type="AlphaFoldDB" id="A0A7K1FS10"/>
<evidence type="ECO:0000256" key="2">
    <source>
        <dbReference type="SAM" id="Phobius"/>
    </source>
</evidence>
<organism evidence="4 5">
    <name type="scientific">Nakamurella alba</name>
    <dbReference type="NCBI Taxonomy" id="2665158"/>
    <lineage>
        <taxon>Bacteria</taxon>
        <taxon>Bacillati</taxon>
        <taxon>Actinomycetota</taxon>
        <taxon>Actinomycetes</taxon>
        <taxon>Nakamurellales</taxon>
        <taxon>Nakamurellaceae</taxon>
        <taxon>Nakamurella</taxon>
    </lineage>
</organism>
<evidence type="ECO:0000313" key="4">
    <source>
        <dbReference type="EMBL" id="MTD16928.1"/>
    </source>
</evidence>
<keyword evidence="5" id="KW-1185">Reference proteome</keyword>
<feature type="transmembrane region" description="Helical" evidence="2">
    <location>
        <begin position="110"/>
        <end position="134"/>
    </location>
</feature>
<dbReference type="Proteomes" id="UP000460221">
    <property type="component" value="Unassembled WGS sequence"/>
</dbReference>
<feature type="domain" description="Mechanosensitive ion channel MscS" evidence="3">
    <location>
        <begin position="157"/>
        <end position="224"/>
    </location>
</feature>
<dbReference type="RefSeq" id="WP_154770930.1">
    <property type="nucleotide sequence ID" value="NZ_WLYK01000012.1"/>
</dbReference>
<evidence type="ECO:0000256" key="1">
    <source>
        <dbReference type="SAM" id="MobiDB-lite"/>
    </source>
</evidence>
<feature type="compositionally biased region" description="Low complexity" evidence="1">
    <location>
        <begin position="237"/>
        <end position="253"/>
    </location>
</feature>
<feature type="transmembrane region" description="Helical" evidence="2">
    <location>
        <begin position="140"/>
        <end position="170"/>
    </location>
</feature>
<dbReference type="GO" id="GO:0016020">
    <property type="term" value="C:membrane"/>
    <property type="evidence" value="ECO:0007669"/>
    <property type="project" value="InterPro"/>
</dbReference>
<name>A0A7K1FS10_9ACTN</name>
<evidence type="ECO:0000259" key="3">
    <source>
        <dbReference type="Pfam" id="PF00924"/>
    </source>
</evidence>
<dbReference type="Pfam" id="PF00924">
    <property type="entry name" value="MS_channel_2nd"/>
    <property type="match status" value="1"/>
</dbReference>
<keyword evidence="2" id="KW-1133">Transmembrane helix</keyword>
<reference evidence="4 5" key="1">
    <citation type="submission" date="2019-11" db="EMBL/GenBank/DDBJ databases">
        <authorList>
            <person name="Jiang L.-Q."/>
        </authorList>
    </citation>
    <scope>NUCLEOTIDE SEQUENCE [LARGE SCALE GENOMIC DNA]</scope>
    <source>
        <strain evidence="4 5">YIM 132087</strain>
    </source>
</reference>
<comment type="caution">
    <text evidence="4">The sequence shown here is derived from an EMBL/GenBank/DDBJ whole genome shotgun (WGS) entry which is preliminary data.</text>
</comment>
<feature type="transmembrane region" description="Helical" evidence="2">
    <location>
        <begin position="28"/>
        <end position="48"/>
    </location>
</feature>
<feature type="transmembrane region" description="Helical" evidence="2">
    <location>
        <begin position="68"/>
        <end position="89"/>
    </location>
</feature>
<accession>A0A7K1FS10</accession>
<dbReference type="GO" id="GO:0008381">
    <property type="term" value="F:mechanosensitive monoatomic ion channel activity"/>
    <property type="evidence" value="ECO:0007669"/>
    <property type="project" value="InterPro"/>
</dbReference>
<gene>
    <name evidence="4" type="ORF">GIS00_23620</name>
</gene>
<dbReference type="EMBL" id="WLYK01000012">
    <property type="protein sequence ID" value="MTD16928.1"/>
    <property type="molecule type" value="Genomic_DNA"/>
</dbReference>
<dbReference type="Gene3D" id="1.10.287.1260">
    <property type="match status" value="1"/>
</dbReference>
<dbReference type="PANTHER" id="PTHR30221">
    <property type="entry name" value="SMALL-CONDUCTANCE MECHANOSENSITIVE CHANNEL"/>
    <property type="match status" value="1"/>
</dbReference>
<protein>
    <submittedName>
        <fullName evidence="4">Mechanosensitive ion channel</fullName>
    </submittedName>
</protein>
<dbReference type="InterPro" id="IPR010920">
    <property type="entry name" value="LSM_dom_sf"/>
</dbReference>
<sequence length="253" mass="25896">MTTEQHAPDHPHHFTPLGAKVRVRLKRILPPLVLAALAYVIGGDLGGLDQPGTATVSVFGWQFSAPGGWVVLGVIVLAVVFAGAGIIGARAVGNELARVSEVKAGPSAGAAVRLVVIIGGYAIVLLSTLTLLGVSARNLLVGGAVTGVVIGIAAQQTLGNFFAGIVLFFARPYVPGQRVKIRSGALGGPFEGVIVRAGMMYTLIETDDEGPVNLPNAALLGSAIGPAPEKKPDEETATPTPTDLTAPDLTKHP</sequence>
<proteinExistence type="predicted"/>
<keyword evidence="2" id="KW-0472">Membrane</keyword>
<dbReference type="PANTHER" id="PTHR30221:SF1">
    <property type="entry name" value="SMALL-CONDUCTANCE MECHANOSENSITIVE CHANNEL"/>
    <property type="match status" value="1"/>
</dbReference>
<dbReference type="SUPFAM" id="SSF50182">
    <property type="entry name" value="Sm-like ribonucleoproteins"/>
    <property type="match status" value="1"/>
</dbReference>